<gene>
    <name evidence="2" type="ORF">IV66_GL001629</name>
</gene>
<dbReference type="EMBL" id="JQCN01000032">
    <property type="protein sequence ID" value="KRN99375.1"/>
    <property type="molecule type" value="Genomic_DNA"/>
</dbReference>
<evidence type="ECO:0000313" key="2">
    <source>
        <dbReference type="EMBL" id="KRN99375.1"/>
    </source>
</evidence>
<keyword evidence="3" id="KW-1185">Reference proteome</keyword>
<comment type="caution">
    <text evidence="2">The sequence shown here is derived from an EMBL/GenBank/DDBJ whole genome shotgun (WGS) entry which is preliminary data.</text>
</comment>
<dbReference type="STRING" id="449659.IV66_GL001629"/>
<organism evidence="2 3">
    <name type="scientific">Ligilactobacillus pobuzihii</name>
    <dbReference type="NCBI Taxonomy" id="449659"/>
    <lineage>
        <taxon>Bacteria</taxon>
        <taxon>Bacillati</taxon>
        <taxon>Bacillota</taxon>
        <taxon>Bacilli</taxon>
        <taxon>Lactobacillales</taxon>
        <taxon>Lactobacillaceae</taxon>
        <taxon>Ligilactobacillus</taxon>
    </lineage>
</organism>
<dbReference type="Proteomes" id="UP000051886">
    <property type="component" value="Unassembled WGS sequence"/>
</dbReference>
<evidence type="ECO:0000313" key="3">
    <source>
        <dbReference type="Proteomes" id="UP000051886"/>
    </source>
</evidence>
<feature type="domain" description="Polysaccharide pyruvyl transferase" evidence="1">
    <location>
        <begin position="53"/>
        <end position="310"/>
    </location>
</feature>
<name>A0A0R2LBN4_9LACO</name>
<evidence type="ECO:0000259" key="1">
    <source>
        <dbReference type="Pfam" id="PF04230"/>
    </source>
</evidence>
<protein>
    <submittedName>
        <fullName evidence="2">Polysaccharide biosynthesis protein</fullName>
    </submittedName>
</protein>
<proteinExistence type="predicted"/>
<dbReference type="InterPro" id="IPR007345">
    <property type="entry name" value="Polysacch_pyruvyl_Trfase"/>
</dbReference>
<sequence>MEGVSFMPAEIEKKIYQWNLEYTEGKLSLTEFLSKVPQQLQRFFMFGIPTYNNLGDQMIGFAQRLFFRRNFPQLLYVEITEPQTDAAIAELKQQLRASDMFGFIGGGNIGSFYLNHERARRKVFATFVDNLTISFPQSVNFDETTRQGQKELGLSQDAYGKNPNLTLCARETQTFRRFQKYFDNDVLFTGDMVLSLDPLPGQGDREGVLMIMRHDDEKVTGDDLLAQLTKELADSGYTVHQTDTVVPFKAEDGQEENSAKEPLRLNERWQLFSHKLDEIRASKVVITDRLHGMIFSVITQTPVLVFDNSYGKASTSYDNWFADLNYVKQTDDTSPENVLQSVKELESIKRVDPLAFDHSYDALKNLINSHLV</sequence>
<accession>A0A0R2LBN4</accession>
<dbReference type="PATRIC" id="fig|449659.4.peg.1662"/>
<reference evidence="2 3" key="1">
    <citation type="journal article" date="2015" name="Genome Announc.">
        <title>Expanding the biotechnology potential of lactobacilli through comparative genomics of 213 strains and associated genera.</title>
        <authorList>
            <person name="Sun Z."/>
            <person name="Harris H.M."/>
            <person name="McCann A."/>
            <person name="Guo C."/>
            <person name="Argimon S."/>
            <person name="Zhang W."/>
            <person name="Yang X."/>
            <person name="Jeffery I.B."/>
            <person name="Cooney J.C."/>
            <person name="Kagawa T.F."/>
            <person name="Liu W."/>
            <person name="Song Y."/>
            <person name="Salvetti E."/>
            <person name="Wrobel A."/>
            <person name="Rasinkangas P."/>
            <person name="Parkhill J."/>
            <person name="Rea M.C."/>
            <person name="O'Sullivan O."/>
            <person name="Ritari J."/>
            <person name="Douillard F.P."/>
            <person name="Paul Ross R."/>
            <person name="Yang R."/>
            <person name="Briner A.E."/>
            <person name="Felis G.E."/>
            <person name="de Vos W.M."/>
            <person name="Barrangou R."/>
            <person name="Klaenhammer T.R."/>
            <person name="Caufield P.W."/>
            <person name="Cui Y."/>
            <person name="Zhang H."/>
            <person name="O'Toole P.W."/>
        </authorList>
    </citation>
    <scope>NUCLEOTIDE SEQUENCE [LARGE SCALE GENOMIC DNA]</scope>
    <source>
        <strain evidence="2 3">NBRC 103219</strain>
    </source>
</reference>
<dbReference type="Pfam" id="PF04230">
    <property type="entry name" value="PS_pyruv_trans"/>
    <property type="match status" value="1"/>
</dbReference>
<dbReference type="AlphaFoldDB" id="A0A0R2LBN4"/>